<evidence type="ECO:0000313" key="3">
    <source>
        <dbReference type="Proteomes" id="UP000028542"/>
    </source>
</evidence>
<dbReference type="STRING" id="318464.IO99_11870"/>
<sequence>MELKKISNRIYYLPAEEETDRPVIGYIKGDKYSLAIDAGNSSKHVEKFYCELNNAGLKLPDYTVITHWHWDHTFGMHSVVGKTIAGHLTNNKLKEVATWQWSDDDMKSRLETGKDIEMCDKCIKLEYSNRQDIKVASADIEFSGSLKIDLGGIYCEITEIEAPHSEDSVLIYVPEEKVMFIGDADCEDHYDNNGQYDKDKLGCFIELIKEIDFNTYVLGHDKPETKEEAISYLMEELKTLS</sequence>
<dbReference type="Gene3D" id="3.60.15.10">
    <property type="entry name" value="Ribonuclease Z/Hydroxyacylglutathione hydrolase-like"/>
    <property type="match status" value="1"/>
</dbReference>
<dbReference type="SMART" id="SM00849">
    <property type="entry name" value="Lactamase_B"/>
    <property type="match status" value="1"/>
</dbReference>
<gene>
    <name evidence="2" type="ORF">IO99_11870</name>
</gene>
<dbReference type="AlphaFoldDB" id="A0A084JA49"/>
<dbReference type="eggNOG" id="COG0491">
    <property type="taxonomic scope" value="Bacteria"/>
</dbReference>
<reference evidence="2 3" key="1">
    <citation type="submission" date="2014-07" db="EMBL/GenBank/DDBJ databases">
        <title>Draft genome of Clostridium sulfidigenes 113A isolated from sediments associated with methane hydrate from Krishna Godavari basin.</title>
        <authorList>
            <person name="Honkalas V.S."/>
            <person name="Dabir A.P."/>
            <person name="Arora P."/>
            <person name="Dhakephalkar P.K."/>
        </authorList>
    </citation>
    <scope>NUCLEOTIDE SEQUENCE [LARGE SCALE GENOMIC DNA]</scope>
    <source>
        <strain evidence="2 3">113A</strain>
    </source>
</reference>
<accession>A0A084JA49</accession>
<dbReference type="Proteomes" id="UP000028542">
    <property type="component" value="Unassembled WGS sequence"/>
</dbReference>
<dbReference type="Pfam" id="PF00753">
    <property type="entry name" value="Lactamase_B"/>
    <property type="match status" value="1"/>
</dbReference>
<dbReference type="PANTHER" id="PTHR42951:SF4">
    <property type="entry name" value="ACYL-COENZYME A THIOESTERASE MBLAC2"/>
    <property type="match status" value="1"/>
</dbReference>
<organism evidence="2 3">
    <name type="scientific">Clostridium sulfidigenes</name>
    <dbReference type="NCBI Taxonomy" id="318464"/>
    <lineage>
        <taxon>Bacteria</taxon>
        <taxon>Bacillati</taxon>
        <taxon>Bacillota</taxon>
        <taxon>Clostridia</taxon>
        <taxon>Eubacteriales</taxon>
        <taxon>Clostridiaceae</taxon>
        <taxon>Clostridium</taxon>
    </lineage>
</organism>
<keyword evidence="3" id="KW-1185">Reference proteome</keyword>
<dbReference type="InterPro" id="IPR050855">
    <property type="entry name" value="NDM-1-like"/>
</dbReference>
<evidence type="ECO:0000259" key="1">
    <source>
        <dbReference type="SMART" id="SM00849"/>
    </source>
</evidence>
<comment type="caution">
    <text evidence="2">The sequence shown here is derived from an EMBL/GenBank/DDBJ whole genome shotgun (WGS) entry which is preliminary data.</text>
</comment>
<proteinExistence type="predicted"/>
<evidence type="ECO:0000313" key="2">
    <source>
        <dbReference type="EMBL" id="KEZ85833.1"/>
    </source>
</evidence>
<dbReference type="SUPFAM" id="SSF56281">
    <property type="entry name" value="Metallo-hydrolase/oxidoreductase"/>
    <property type="match status" value="1"/>
</dbReference>
<dbReference type="InterPro" id="IPR001279">
    <property type="entry name" value="Metallo-B-lactamas"/>
</dbReference>
<dbReference type="RefSeq" id="WP_035133493.1">
    <property type="nucleotide sequence ID" value="NZ_JPMD01000028.1"/>
</dbReference>
<name>A0A084JA49_9CLOT</name>
<dbReference type="InterPro" id="IPR036866">
    <property type="entry name" value="RibonucZ/Hydroxyglut_hydro"/>
</dbReference>
<protein>
    <submittedName>
        <fullName evidence="2">Metallo-beta-lactamase</fullName>
    </submittedName>
</protein>
<dbReference type="EMBL" id="JPMD01000028">
    <property type="protein sequence ID" value="KEZ85833.1"/>
    <property type="molecule type" value="Genomic_DNA"/>
</dbReference>
<dbReference type="PANTHER" id="PTHR42951">
    <property type="entry name" value="METALLO-BETA-LACTAMASE DOMAIN-CONTAINING"/>
    <property type="match status" value="1"/>
</dbReference>
<feature type="domain" description="Metallo-beta-lactamase" evidence="1">
    <location>
        <begin position="21"/>
        <end position="220"/>
    </location>
</feature>